<dbReference type="AlphaFoldDB" id="A0A5K3FZV7"/>
<name>A0A5K3FZV7_MESCO</name>
<accession>A0A5K3FZV7</accession>
<sequence>MLTELEYNLSLTSHGDKNVTRTARGNRNVLPNYNQNALKVSEFSKASICGAIHNGKSW</sequence>
<organism evidence="1">
    <name type="scientific">Mesocestoides corti</name>
    <name type="common">Flatworm</name>
    <dbReference type="NCBI Taxonomy" id="53468"/>
    <lineage>
        <taxon>Eukaryota</taxon>
        <taxon>Metazoa</taxon>
        <taxon>Spiralia</taxon>
        <taxon>Lophotrochozoa</taxon>
        <taxon>Platyhelminthes</taxon>
        <taxon>Cestoda</taxon>
        <taxon>Eucestoda</taxon>
        <taxon>Cyclophyllidea</taxon>
        <taxon>Mesocestoididae</taxon>
        <taxon>Mesocestoides</taxon>
    </lineage>
</organism>
<reference evidence="1" key="1">
    <citation type="submission" date="2019-11" db="UniProtKB">
        <authorList>
            <consortium name="WormBaseParasite"/>
        </authorList>
    </citation>
    <scope>IDENTIFICATION</scope>
</reference>
<proteinExistence type="predicted"/>
<evidence type="ECO:0000313" key="1">
    <source>
        <dbReference type="WBParaSite" id="MCU_013547-RA"/>
    </source>
</evidence>
<dbReference type="WBParaSite" id="MCU_013547-RA">
    <property type="protein sequence ID" value="MCU_013547-RA"/>
    <property type="gene ID" value="MCU_013547"/>
</dbReference>
<protein>
    <submittedName>
        <fullName evidence="1">Uncharacterized protein</fullName>
    </submittedName>
</protein>